<dbReference type="Pfam" id="PF00656">
    <property type="entry name" value="Peptidase_C14"/>
    <property type="match status" value="1"/>
</dbReference>
<dbReference type="SUPFAM" id="SSF52129">
    <property type="entry name" value="Caspase-like"/>
    <property type="match status" value="1"/>
</dbReference>
<dbReference type="GO" id="GO:0006508">
    <property type="term" value="P:proteolysis"/>
    <property type="evidence" value="ECO:0007669"/>
    <property type="project" value="InterPro"/>
</dbReference>
<dbReference type="InterPro" id="IPR029030">
    <property type="entry name" value="Caspase-like_dom_sf"/>
</dbReference>
<sequence>MFTGDTMKLALCIGINDYPGVSNDLYGCRNDAADWTAALSARGFDVRTLLDSAASGTAIRTGIADLLSRAATGDAVVITYSGHGTWVPDLDGDEPDNRDEAICPHDVAANGPLLDDELSTLFSAADPGVRTVLISDSCHSGTLARLSRPLGDDRCSSRFLAPSTFLPPPAGLPAGLAAGLPAGLAAGSAVRGGARSRPRSAALLLSACRDTEYSYDATFSGRPNGAFTYVALTALAELPPGATYRDWLRAIRAQLPSQNYPQTPALQASPAQLAWPLLA</sequence>
<keyword evidence="3" id="KW-1185">Reference proteome</keyword>
<reference evidence="2" key="1">
    <citation type="submission" date="2021-01" db="EMBL/GenBank/DDBJ databases">
        <title>Whole genome shotgun sequence of Dactylosporangium siamense NBRC 106093.</title>
        <authorList>
            <person name="Komaki H."/>
            <person name="Tamura T."/>
        </authorList>
    </citation>
    <scope>NUCLEOTIDE SEQUENCE</scope>
    <source>
        <strain evidence="2">NBRC 106093</strain>
    </source>
</reference>
<dbReference type="Proteomes" id="UP000660611">
    <property type="component" value="Unassembled WGS sequence"/>
</dbReference>
<gene>
    <name evidence="2" type="ORF">Dsi01nite_074710</name>
</gene>
<name>A0A919PW19_9ACTN</name>
<dbReference type="Gene3D" id="3.40.50.1460">
    <property type="match status" value="1"/>
</dbReference>
<dbReference type="PANTHER" id="PTHR48104">
    <property type="entry name" value="METACASPASE-4"/>
    <property type="match status" value="1"/>
</dbReference>
<accession>A0A919PW19</accession>
<evidence type="ECO:0000313" key="3">
    <source>
        <dbReference type="Proteomes" id="UP000660611"/>
    </source>
</evidence>
<dbReference type="InterPro" id="IPR011600">
    <property type="entry name" value="Pept_C14_caspase"/>
</dbReference>
<comment type="caution">
    <text evidence="2">The sequence shown here is derived from an EMBL/GenBank/DDBJ whole genome shotgun (WGS) entry which is preliminary data.</text>
</comment>
<dbReference type="GO" id="GO:0004197">
    <property type="term" value="F:cysteine-type endopeptidase activity"/>
    <property type="evidence" value="ECO:0007669"/>
    <property type="project" value="InterPro"/>
</dbReference>
<dbReference type="PANTHER" id="PTHR48104:SF30">
    <property type="entry name" value="METACASPASE-1"/>
    <property type="match status" value="1"/>
</dbReference>
<dbReference type="InterPro" id="IPR050452">
    <property type="entry name" value="Metacaspase"/>
</dbReference>
<dbReference type="EMBL" id="BONQ01000118">
    <property type="protein sequence ID" value="GIG49430.1"/>
    <property type="molecule type" value="Genomic_DNA"/>
</dbReference>
<evidence type="ECO:0000259" key="1">
    <source>
        <dbReference type="Pfam" id="PF00656"/>
    </source>
</evidence>
<feature type="domain" description="Peptidase C14 caspase" evidence="1">
    <location>
        <begin position="8"/>
        <end position="269"/>
    </location>
</feature>
<evidence type="ECO:0000313" key="2">
    <source>
        <dbReference type="EMBL" id="GIG49430.1"/>
    </source>
</evidence>
<dbReference type="AlphaFoldDB" id="A0A919PW19"/>
<organism evidence="2 3">
    <name type="scientific">Dactylosporangium siamense</name>
    <dbReference type="NCBI Taxonomy" id="685454"/>
    <lineage>
        <taxon>Bacteria</taxon>
        <taxon>Bacillati</taxon>
        <taxon>Actinomycetota</taxon>
        <taxon>Actinomycetes</taxon>
        <taxon>Micromonosporales</taxon>
        <taxon>Micromonosporaceae</taxon>
        <taxon>Dactylosporangium</taxon>
    </lineage>
</organism>
<protein>
    <recommendedName>
        <fullName evidence="1">Peptidase C14 caspase domain-containing protein</fullName>
    </recommendedName>
</protein>
<proteinExistence type="predicted"/>
<dbReference type="GO" id="GO:0005737">
    <property type="term" value="C:cytoplasm"/>
    <property type="evidence" value="ECO:0007669"/>
    <property type="project" value="TreeGrafter"/>
</dbReference>